<gene>
    <name evidence="9" type="ORF">CYJ95_10095</name>
</gene>
<dbReference type="InterPro" id="IPR004688">
    <property type="entry name" value="Ni/Co_transpt"/>
</dbReference>
<dbReference type="GO" id="GO:0015099">
    <property type="term" value="F:nickel cation transmembrane transporter activity"/>
    <property type="evidence" value="ECO:0007669"/>
    <property type="project" value="UniProtKB-UniRule"/>
</dbReference>
<feature type="transmembrane region" description="Helical" evidence="8">
    <location>
        <begin position="199"/>
        <end position="222"/>
    </location>
</feature>
<dbReference type="RefSeq" id="WP_100056467.1">
    <property type="nucleotide sequence ID" value="NZ_JAPWBF010000011.1"/>
</dbReference>
<organism evidence="9 10">
    <name type="scientific">Micrococcus luteus</name>
    <name type="common">Micrococcus lysodeikticus</name>
    <dbReference type="NCBI Taxonomy" id="1270"/>
    <lineage>
        <taxon>Bacteria</taxon>
        <taxon>Bacillati</taxon>
        <taxon>Actinomycetota</taxon>
        <taxon>Actinomycetes</taxon>
        <taxon>Micrococcales</taxon>
        <taxon>Micrococcaceae</taxon>
        <taxon>Micrococcus</taxon>
    </lineage>
</organism>
<feature type="transmembrane region" description="Helical" evidence="8">
    <location>
        <begin position="228"/>
        <end position="249"/>
    </location>
</feature>
<evidence type="ECO:0000256" key="6">
    <source>
        <dbReference type="ARBA" id="ARBA00022989"/>
    </source>
</evidence>
<feature type="transmembrane region" description="Helical" evidence="8">
    <location>
        <begin position="136"/>
        <end position="155"/>
    </location>
</feature>
<feature type="transmembrane region" description="Helical" evidence="8">
    <location>
        <begin position="274"/>
        <end position="297"/>
    </location>
</feature>
<dbReference type="InterPro" id="IPR011541">
    <property type="entry name" value="Ni/Co_transpt_high_affinity"/>
</dbReference>
<evidence type="ECO:0000313" key="10">
    <source>
        <dbReference type="Proteomes" id="UP000234847"/>
    </source>
</evidence>
<evidence type="ECO:0000256" key="1">
    <source>
        <dbReference type="ARBA" id="ARBA00004127"/>
    </source>
</evidence>
<comment type="caution">
    <text evidence="9">The sequence shown here is derived from an EMBL/GenBank/DDBJ whole genome shotgun (WGS) entry which is preliminary data.</text>
</comment>
<evidence type="ECO:0000256" key="4">
    <source>
        <dbReference type="ARBA" id="ARBA00022596"/>
    </source>
</evidence>
<protein>
    <recommendedName>
        <fullName evidence="8">Nickel/cobalt efflux system</fullName>
    </recommendedName>
</protein>
<dbReference type="AlphaFoldDB" id="A0AAX0VIJ9"/>
<feature type="transmembrane region" description="Helical" evidence="8">
    <location>
        <begin position="317"/>
        <end position="338"/>
    </location>
</feature>
<reference evidence="9 10" key="1">
    <citation type="submission" date="2017-12" db="EMBL/GenBank/DDBJ databases">
        <title>Phylogenetic diversity of female urinary microbiome.</title>
        <authorList>
            <person name="Thomas-White K."/>
            <person name="Wolfe A.J."/>
        </authorList>
    </citation>
    <scope>NUCLEOTIDE SEQUENCE [LARGE SCALE GENOMIC DNA]</scope>
    <source>
        <strain evidence="9 10">UMB0038</strain>
    </source>
</reference>
<comment type="subcellular location">
    <subcellularLocation>
        <location evidence="8">Cell membrane</location>
        <topology evidence="8">Multi-pass membrane protein</topology>
    </subcellularLocation>
    <subcellularLocation>
        <location evidence="1">Endomembrane system</location>
        <topology evidence="1">Multi-pass membrane protein</topology>
    </subcellularLocation>
</comment>
<comment type="similarity">
    <text evidence="2 8">Belongs to the NiCoT transporter (TC 2.A.52) family.</text>
</comment>
<keyword evidence="3 8" id="KW-0813">Transport</keyword>
<feature type="transmembrane region" description="Helical" evidence="8">
    <location>
        <begin position="26"/>
        <end position="47"/>
    </location>
</feature>
<keyword evidence="5 8" id="KW-0812">Transmembrane</keyword>
<keyword evidence="7 8" id="KW-0472">Membrane</keyword>
<evidence type="ECO:0000256" key="5">
    <source>
        <dbReference type="ARBA" id="ARBA00022692"/>
    </source>
</evidence>
<dbReference type="GO" id="GO:0012505">
    <property type="term" value="C:endomembrane system"/>
    <property type="evidence" value="ECO:0007669"/>
    <property type="project" value="UniProtKB-SubCell"/>
</dbReference>
<dbReference type="EMBL" id="PKJT01000012">
    <property type="protein sequence ID" value="PKZ80866.1"/>
    <property type="molecule type" value="Genomic_DNA"/>
</dbReference>
<evidence type="ECO:0000256" key="7">
    <source>
        <dbReference type="ARBA" id="ARBA00023136"/>
    </source>
</evidence>
<keyword evidence="6 8" id="KW-1133">Transmembrane helix</keyword>
<evidence type="ECO:0000256" key="2">
    <source>
        <dbReference type="ARBA" id="ARBA00010892"/>
    </source>
</evidence>
<evidence type="ECO:0000313" key="9">
    <source>
        <dbReference type="EMBL" id="PKZ80866.1"/>
    </source>
</evidence>
<feature type="transmembrane region" description="Helical" evidence="8">
    <location>
        <begin position="53"/>
        <end position="72"/>
    </location>
</feature>
<accession>A0AAX0VIJ9</accession>
<proteinExistence type="inferred from homology"/>
<name>A0AAX0VIJ9_MICLU</name>
<dbReference type="PANTHER" id="PTHR31611">
    <property type="entry name" value="HIGH-AFFINITY NICKEL TRANSPORT PROTEIN NIC1"/>
    <property type="match status" value="1"/>
</dbReference>
<dbReference type="GO" id="GO:0005886">
    <property type="term" value="C:plasma membrane"/>
    <property type="evidence" value="ECO:0007669"/>
    <property type="project" value="UniProtKB-SubCell"/>
</dbReference>
<sequence>MSHAVPTAVTPHRTAAPERPLRVRVAAVYAVVVALHVLAAALLLGGYGGASPSPVLLAALVTAYGAGLKHSYDWDHISAIDNSTRKFVSEGGSPAGVGLAFSLGHSLVVTLAAVLAVAGAGLMQGAFADGSPANRVLGLIGTGVSGGYLLLLGVYNGVSALRLRRASAVRRPGPAEEPTGLVTRLLRAPLRRVRSPRDIFVIGFLFGLGFDTATTIGLLLLAVSVSAAGIPLVTLLALPVAFTAAMTLCDTTNGLGMMRLYSSALQQSERRRRFNLVVTSVSAVSALFIAVLTLGAFVHELLGLTDPVTTWLAEVDLGHAGLALVGVFVLIWLCAALLEHRRGRVCPVGDGA</sequence>
<evidence type="ECO:0000256" key="3">
    <source>
        <dbReference type="ARBA" id="ARBA00022448"/>
    </source>
</evidence>
<feature type="transmembrane region" description="Helical" evidence="8">
    <location>
        <begin position="93"/>
        <end position="116"/>
    </location>
</feature>
<dbReference type="Proteomes" id="UP000234847">
    <property type="component" value="Unassembled WGS sequence"/>
</dbReference>
<keyword evidence="4" id="KW-0533">Nickel</keyword>
<dbReference type="Pfam" id="PF03824">
    <property type="entry name" value="NicO"/>
    <property type="match status" value="1"/>
</dbReference>
<dbReference type="PANTHER" id="PTHR31611:SF0">
    <property type="entry name" value="HIGH-AFFINITY NICKEL TRANSPORT PROTEIN NIC1"/>
    <property type="match status" value="1"/>
</dbReference>
<evidence type="ECO:0000256" key="8">
    <source>
        <dbReference type="RuleBase" id="RU362101"/>
    </source>
</evidence>